<evidence type="ECO:0000256" key="1">
    <source>
        <dbReference type="ARBA" id="ARBA00004123"/>
    </source>
</evidence>
<dbReference type="GO" id="GO:0016887">
    <property type="term" value="F:ATP hydrolysis activity"/>
    <property type="evidence" value="ECO:0007669"/>
    <property type="project" value="TreeGrafter"/>
</dbReference>
<dbReference type="GO" id="GO:0003777">
    <property type="term" value="F:microtubule motor activity"/>
    <property type="evidence" value="ECO:0007669"/>
    <property type="project" value="InterPro"/>
</dbReference>
<feature type="binding site" evidence="21">
    <location>
        <begin position="109"/>
        <end position="116"/>
    </location>
    <ligand>
        <name>ATP</name>
        <dbReference type="ChEBI" id="CHEBI:30616"/>
    </ligand>
</feature>
<dbReference type="CDD" id="cd01368">
    <property type="entry name" value="KISc_KIF23_like"/>
    <property type="match status" value="1"/>
</dbReference>
<keyword evidence="26" id="KW-1185">Reference proteome</keyword>
<dbReference type="Proteomes" id="UP000007754">
    <property type="component" value="Chromosome 10"/>
</dbReference>
<evidence type="ECO:0000256" key="10">
    <source>
        <dbReference type="ARBA" id="ARBA00022776"/>
    </source>
</evidence>
<dbReference type="Pfam" id="PF00225">
    <property type="entry name" value="Kinesin"/>
    <property type="match status" value="1"/>
</dbReference>
<dbReference type="InterPro" id="IPR019821">
    <property type="entry name" value="Kinesin_motor_CS"/>
</dbReference>
<keyword evidence="10" id="KW-0498">Mitosis</keyword>
<keyword evidence="17" id="KW-0131">Cell cycle</keyword>
<dbReference type="PANTHER" id="PTHR24115:SF600">
    <property type="entry name" value="KINESIN-LIKE PROTEIN KIF23"/>
    <property type="match status" value="1"/>
</dbReference>
<dbReference type="PANTHER" id="PTHR24115">
    <property type="entry name" value="KINESIN-RELATED"/>
    <property type="match status" value="1"/>
</dbReference>
<keyword evidence="8" id="KW-0493">Microtubule</keyword>
<keyword evidence="16" id="KW-0539">Nucleus</keyword>
<evidence type="ECO:0000256" key="13">
    <source>
        <dbReference type="ARBA" id="ARBA00023054"/>
    </source>
</evidence>
<protein>
    <recommendedName>
        <fullName evidence="20">Kinesin-like protein KIF23</fullName>
    </recommendedName>
</protein>
<feature type="region of interest" description="Disordered" evidence="23">
    <location>
        <begin position="1"/>
        <end position="21"/>
    </location>
</feature>
<dbReference type="GO" id="GO:0051301">
    <property type="term" value="P:cell division"/>
    <property type="evidence" value="ECO:0007669"/>
    <property type="project" value="UniProtKB-KW"/>
</dbReference>
<evidence type="ECO:0000256" key="20">
    <source>
        <dbReference type="ARBA" id="ARBA00073209"/>
    </source>
</evidence>
<dbReference type="InterPro" id="IPR036961">
    <property type="entry name" value="Kinesin_motor_dom_sf"/>
</dbReference>
<dbReference type="GO" id="GO:0008017">
    <property type="term" value="F:microtubule binding"/>
    <property type="evidence" value="ECO:0007669"/>
    <property type="project" value="InterPro"/>
</dbReference>
<dbReference type="OMA" id="INPRIED"/>
<dbReference type="Pfam" id="PF16540">
    <property type="entry name" value="MKLP1_Arf_bdg"/>
    <property type="match status" value="1"/>
</dbReference>
<evidence type="ECO:0000256" key="21">
    <source>
        <dbReference type="PROSITE-ProRule" id="PRU00283"/>
    </source>
</evidence>
<dbReference type="GO" id="GO:0005634">
    <property type="term" value="C:nucleus"/>
    <property type="evidence" value="ECO:0007669"/>
    <property type="project" value="UniProtKB-SubCell"/>
</dbReference>
<dbReference type="SMART" id="SM00129">
    <property type="entry name" value="KISc"/>
    <property type="match status" value="1"/>
</dbReference>
<comment type="subcellular location">
    <subcellularLocation>
        <location evidence="2">Cytoplasm</location>
        <location evidence="2">Cytoskeleton</location>
        <location evidence="2">Spindle</location>
    </subcellularLocation>
    <subcellularLocation>
        <location evidence="3">Midbody</location>
        <location evidence="3">Midbody ring</location>
    </subcellularLocation>
    <subcellularLocation>
        <location evidence="1">Nucleus</location>
    </subcellularLocation>
</comment>
<dbReference type="GO" id="GO:0005819">
    <property type="term" value="C:spindle"/>
    <property type="evidence" value="ECO:0007669"/>
    <property type="project" value="UniProtKB-SubCell"/>
</dbReference>
<comment type="function">
    <text evidence="18">Component of the centralspindlin complex that serves as a microtubule-dependent and Rho-mediated signaling required for the myosin contractile ring formation during the cell cycle cytokinesis. Essential for cytokinesis in Rho-mediated signaling. Required for the localization of ECT2 to the central spindle. Plus-end-directed motor enzyme that moves antiparallel microtubules in vitro.</text>
</comment>
<sequence length="1077" mass="121248">MKAAARTPRRPRKATNPTQKDPVGVYCRVRPLSRADQECCIEVISGTAVQIHPPEGYRIFRNGEYRETQYSFKEVFGTLVAQKELFDVVAKPLVEDLIRGKNGLLFTYGVTGSGKTHTMTGSPGDGGLLPRCLAMIFNSIGPFQAKRFVFKLDDKNGVDVQSEVEALLERQRREALPTPKTPAGKRQLDPEFADMIDVQDHCRVEEVDEDNVYGVFVSYIEIYNNYIYDLLEEAPCDSIKPKWNNCNTPVRNGDFVPPQSKILREDQNHNMYVMGCTEVEVKSTEEAFEVFWRGQKKRRIANTQLNRESSRSHSVFIIKLAQAPLDADGDNVLQEKEQITLSQLSLVDLAGSERTNRTKAEGNRLREAGNINQSLMTLRTCIEVLRENQLYGTNKMVPYRDSKLTHLFKNYFDGEGKVRMIVCVNPKAEDYEESLQVMRFAEMTQEVEVARPLDRPLCGLTPGRRLRNQAFREELSRKLELRGGPVGSGPEEPSPAELFFQSFPPLPSCELLDINDDQTLPKLIEALEQRHKMRQMLAEEFAKNVHAFKTMLQEFDSSVASKENYIQGKLAEKEKTITGQRAELERLEKKIKTLEYKIEILEKTATIYEEDKRNLQQELESKSQKLQRQASDKRRLEARLQGMVAETSLKWEKECERRVAAKQLEMQNKLWVKDEKLKQLKAIVTEPRAERPERPSREREREKALPRSVSPSPAPSAPVAPLRPRRSRSAGERWVDHRPPSHVPTETLLQPRVPRAITVDGPSERALARCDRYLLTHQELASDGEIQTKLIKGDVFKTRGGGQAVQFTDIETLKQESPTGRKRRSSPPNPDPAGDAADSEWTDVETRVSRECHPGSWNSDLAWAGRELQLIPIQPFHQPFPLSPSAPSSLALDIPGWGIQTPLAEDLGMLGAGKGGKQRILTVVVFPVFRGRGDEGGIGAGTGIPAPRPAQAQETLNFSCWNPGFSQPEECSAATAPQELLCAHSRRFLGKLGNGSIGDPKELLDGSVLFHRFREIQKVPLEFQTELDHYRQCQQVFSLGGFSSVFPVFFIPNPIFPVIPSLLGDPTAAIPSCSPAL</sequence>
<evidence type="ECO:0000256" key="4">
    <source>
        <dbReference type="ARBA" id="ARBA00022490"/>
    </source>
</evidence>
<feature type="region of interest" description="Disordered" evidence="23">
    <location>
        <begin position="811"/>
        <end position="856"/>
    </location>
</feature>
<feature type="compositionally biased region" description="Basic and acidic residues" evidence="23">
    <location>
        <begin position="687"/>
        <end position="705"/>
    </location>
</feature>
<reference evidence="25" key="2">
    <citation type="submission" date="2025-08" db="UniProtKB">
        <authorList>
            <consortium name="Ensembl"/>
        </authorList>
    </citation>
    <scope>IDENTIFICATION</scope>
</reference>
<evidence type="ECO:0000256" key="17">
    <source>
        <dbReference type="ARBA" id="ARBA00023306"/>
    </source>
</evidence>
<evidence type="ECO:0000256" key="14">
    <source>
        <dbReference type="ARBA" id="ARBA00023175"/>
    </source>
</evidence>
<comment type="similarity">
    <text evidence="21">Belongs to the TRAFAC class myosin-kinesin ATPase superfamily. Kinesin family.</text>
</comment>
<keyword evidence="13 22" id="KW-0175">Coiled coil</keyword>
<evidence type="ECO:0000256" key="15">
    <source>
        <dbReference type="ARBA" id="ARBA00023212"/>
    </source>
</evidence>
<organism evidence="25 26">
    <name type="scientific">Taeniopygia guttata</name>
    <name type="common">Zebra finch</name>
    <name type="synonym">Poephila guttata</name>
    <dbReference type="NCBI Taxonomy" id="59729"/>
    <lineage>
        <taxon>Eukaryota</taxon>
        <taxon>Metazoa</taxon>
        <taxon>Chordata</taxon>
        <taxon>Craniata</taxon>
        <taxon>Vertebrata</taxon>
        <taxon>Euteleostomi</taxon>
        <taxon>Archelosauria</taxon>
        <taxon>Archosauria</taxon>
        <taxon>Dinosauria</taxon>
        <taxon>Saurischia</taxon>
        <taxon>Theropoda</taxon>
        <taxon>Coelurosauria</taxon>
        <taxon>Aves</taxon>
        <taxon>Neognathae</taxon>
        <taxon>Neoaves</taxon>
        <taxon>Telluraves</taxon>
        <taxon>Australaves</taxon>
        <taxon>Passeriformes</taxon>
        <taxon>Passeroidea</taxon>
        <taxon>Estrildidae</taxon>
        <taxon>Estrildinae</taxon>
        <taxon>Taeniopygia</taxon>
    </lineage>
</organism>
<keyword evidence="14 21" id="KW-0505">Motor protein</keyword>
<evidence type="ECO:0000256" key="6">
    <source>
        <dbReference type="ARBA" id="ARBA00022553"/>
    </source>
</evidence>
<keyword evidence="7" id="KW-0132">Cell division</keyword>
<keyword evidence="5" id="KW-1017">Isopeptide bond</keyword>
<dbReference type="PROSITE" id="PS50067">
    <property type="entry name" value="KINESIN_MOTOR_2"/>
    <property type="match status" value="1"/>
</dbReference>
<evidence type="ECO:0000256" key="11">
    <source>
        <dbReference type="ARBA" id="ARBA00022840"/>
    </source>
</evidence>
<dbReference type="GO" id="GO:0005871">
    <property type="term" value="C:kinesin complex"/>
    <property type="evidence" value="ECO:0007669"/>
    <property type="project" value="TreeGrafter"/>
</dbReference>
<dbReference type="GO" id="GO:0051256">
    <property type="term" value="P:mitotic spindle midzone assembly"/>
    <property type="evidence" value="ECO:0007669"/>
    <property type="project" value="TreeGrafter"/>
</dbReference>
<keyword evidence="6" id="KW-0597">Phosphoprotein</keyword>
<dbReference type="PROSITE" id="PS00411">
    <property type="entry name" value="KINESIN_MOTOR_1"/>
    <property type="match status" value="1"/>
</dbReference>
<evidence type="ECO:0000256" key="9">
    <source>
        <dbReference type="ARBA" id="ARBA00022741"/>
    </source>
</evidence>
<evidence type="ECO:0000256" key="18">
    <source>
        <dbReference type="ARBA" id="ARBA00058317"/>
    </source>
</evidence>
<keyword evidence="12" id="KW-0832">Ubl conjugation</keyword>
<accession>A0A674GLK5</accession>
<reference evidence="25" key="3">
    <citation type="submission" date="2025-09" db="UniProtKB">
        <authorList>
            <consortium name="Ensembl"/>
        </authorList>
    </citation>
    <scope>IDENTIFICATION</scope>
</reference>
<dbReference type="InterPro" id="IPR038105">
    <property type="entry name" value="Kif23_Arf-bd_sf"/>
</dbReference>
<feature type="compositionally biased region" description="Basic and acidic residues" evidence="23">
    <location>
        <begin position="844"/>
        <end position="853"/>
    </location>
</feature>
<keyword evidence="11 21" id="KW-0067">ATP-binding</keyword>
<evidence type="ECO:0000256" key="3">
    <source>
        <dbReference type="ARBA" id="ARBA00004476"/>
    </source>
</evidence>
<evidence type="ECO:0000256" key="8">
    <source>
        <dbReference type="ARBA" id="ARBA00022701"/>
    </source>
</evidence>
<dbReference type="InParanoid" id="A0A674GLK5"/>
<dbReference type="GO" id="GO:0005524">
    <property type="term" value="F:ATP binding"/>
    <property type="evidence" value="ECO:0007669"/>
    <property type="project" value="UniProtKB-UniRule"/>
</dbReference>
<evidence type="ECO:0000256" key="2">
    <source>
        <dbReference type="ARBA" id="ARBA00004186"/>
    </source>
</evidence>
<evidence type="ECO:0000256" key="12">
    <source>
        <dbReference type="ARBA" id="ARBA00022843"/>
    </source>
</evidence>
<evidence type="ECO:0000256" key="23">
    <source>
        <dbReference type="SAM" id="MobiDB-lite"/>
    </source>
</evidence>
<feature type="coiled-coil region" evidence="22">
    <location>
        <begin position="570"/>
        <end position="646"/>
    </location>
</feature>
<comment type="subunit">
    <text evidence="19">Heterotetramer of two molecules each of RACGAP1 and KIF23. Found in the centralspindlin complex. Interacts with RACGAP1; the interaction is direct. Interacts with ECT2 and PRC1. Interacts with ANXA11 during cytokinesis. Interacts with BIRC6/bruce and USP8/UBPY. Interacts with ARF6, forming heterodimers and heterotetramers.</text>
</comment>
<dbReference type="InterPro" id="IPR001752">
    <property type="entry name" value="Kinesin_motor_dom"/>
</dbReference>
<dbReference type="InterPro" id="IPR032384">
    <property type="entry name" value="Kif23_Arf-bd"/>
</dbReference>
<dbReference type="GO" id="GO:0005874">
    <property type="term" value="C:microtubule"/>
    <property type="evidence" value="ECO:0007669"/>
    <property type="project" value="UniProtKB-KW"/>
</dbReference>
<dbReference type="InterPro" id="IPR027417">
    <property type="entry name" value="P-loop_NTPase"/>
</dbReference>
<feature type="compositionally biased region" description="Basic and acidic residues" evidence="23">
    <location>
        <begin position="729"/>
        <end position="739"/>
    </location>
</feature>
<dbReference type="GeneTree" id="ENSGT00940000155837"/>
<dbReference type="FunFam" id="2.60.40.4330:FF:000001">
    <property type="entry name" value="Kinesin-like protein"/>
    <property type="match status" value="1"/>
</dbReference>
<dbReference type="AlphaFoldDB" id="A0A674GLK5"/>
<evidence type="ECO:0000256" key="5">
    <source>
        <dbReference type="ARBA" id="ARBA00022499"/>
    </source>
</evidence>
<dbReference type="FunCoup" id="A0A674GLK5">
    <property type="interactions" value="350"/>
</dbReference>
<evidence type="ECO:0000313" key="26">
    <source>
        <dbReference type="Proteomes" id="UP000007754"/>
    </source>
</evidence>
<feature type="region of interest" description="Disordered" evidence="23">
    <location>
        <begin position="683"/>
        <end position="748"/>
    </location>
</feature>
<name>A0A674GLK5_TAEGU</name>
<evidence type="ECO:0000313" key="25">
    <source>
        <dbReference type="Ensembl" id="ENSTGUP00000023728.1"/>
    </source>
</evidence>
<dbReference type="Ensembl" id="ENSTGUT00000034488.1">
    <property type="protein sequence ID" value="ENSTGUP00000023728.1"/>
    <property type="gene ID" value="ENSTGUG00000023502.1"/>
</dbReference>
<evidence type="ECO:0000256" key="22">
    <source>
        <dbReference type="SAM" id="Coils"/>
    </source>
</evidence>
<evidence type="ECO:0000256" key="19">
    <source>
        <dbReference type="ARBA" id="ARBA00066079"/>
    </source>
</evidence>
<dbReference type="Gene3D" id="2.60.40.4330">
    <property type="entry name" value="Kinesin-like protein Kif23, Arf6-interacting domain"/>
    <property type="match status" value="1"/>
</dbReference>
<dbReference type="PRINTS" id="PR00380">
    <property type="entry name" value="KINESINHEAVY"/>
</dbReference>
<reference evidence="25 26" key="1">
    <citation type="journal article" date="2010" name="Nature">
        <title>The genome of a songbird.</title>
        <authorList>
            <person name="Warren W.C."/>
            <person name="Clayton D.F."/>
            <person name="Ellegren H."/>
            <person name="Arnold A.P."/>
            <person name="Hillier L.W."/>
            <person name="Kunstner A."/>
            <person name="Searle S."/>
            <person name="White S."/>
            <person name="Vilella A.J."/>
            <person name="Fairley S."/>
            <person name="Heger A."/>
            <person name="Kong L."/>
            <person name="Ponting C.P."/>
            <person name="Jarvis E.D."/>
            <person name="Mello C.V."/>
            <person name="Minx P."/>
            <person name="Lovell P."/>
            <person name="Velho T.A."/>
            <person name="Ferris M."/>
            <person name="Balakrishnan C.N."/>
            <person name="Sinha S."/>
            <person name="Blatti C."/>
            <person name="London S.E."/>
            <person name="Li Y."/>
            <person name="Lin Y.C."/>
            <person name="George J."/>
            <person name="Sweedler J."/>
            <person name="Southey B."/>
            <person name="Gunaratne P."/>
            <person name="Watson M."/>
            <person name="Nam K."/>
            <person name="Backstrom N."/>
            <person name="Smeds L."/>
            <person name="Nabholz B."/>
            <person name="Itoh Y."/>
            <person name="Whitney O."/>
            <person name="Pfenning A.R."/>
            <person name="Howard J."/>
            <person name="Volker M."/>
            <person name="Skinner B.M."/>
            <person name="Griffin D.K."/>
            <person name="Ye L."/>
            <person name="McLaren W.M."/>
            <person name="Flicek P."/>
            <person name="Quesada V."/>
            <person name="Velasco G."/>
            <person name="Lopez-Otin C."/>
            <person name="Puente X.S."/>
            <person name="Olender T."/>
            <person name="Lancet D."/>
            <person name="Smit A.F."/>
            <person name="Hubley R."/>
            <person name="Konkel M.K."/>
            <person name="Walker J.A."/>
            <person name="Batzer M.A."/>
            <person name="Gu W."/>
            <person name="Pollock D.D."/>
            <person name="Chen L."/>
            <person name="Cheng Z."/>
            <person name="Eichler E.E."/>
            <person name="Stapley J."/>
            <person name="Slate J."/>
            <person name="Ekblom R."/>
            <person name="Birkhead T."/>
            <person name="Burke T."/>
            <person name="Burt D."/>
            <person name="Scharff C."/>
            <person name="Adam I."/>
            <person name="Richard H."/>
            <person name="Sultan M."/>
            <person name="Soldatov A."/>
            <person name="Lehrach H."/>
            <person name="Edwards S.V."/>
            <person name="Yang S.P."/>
            <person name="Li X."/>
            <person name="Graves T."/>
            <person name="Fulton L."/>
            <person name="Nelson J."/>
            <person name="Chinwalla A."/>
            <person name="Hou S."/>
            <person name="Mardis E.R."/>
            <person name="Wilson R.K."/>
        </authorList>
    </citation>
    <scope>NUCLEOTIDE SEQUENCE [LARGE SCALE GENOMIC DNA]</scope>
</reference>
<evidence type="ECO:0000256" key="16">
    <source>
        <dbReference type="ARBA" id="ARBA00023242"/>
    </source>
</evidence>
<keyword evidence="4" id="KW-0963">Cytoplasm</keyword>
<evidence type="ECO:0000256" key="7">
    <source>
        <dbReference type="ARBA" id="ARBA00022618"/>
    </source>
</evidence>
<evidence type="ECO:0000259" key="24">
    <source>
        <dbReference type="PROSITE" id="PS50067"/>
    </source>
</evidence>
<keyword evidence="15" id="KW-0206">Cytoskeleton</keyword>
<dbReference type="GO" id="GO:0090543">
    <property type="term" value="C:Flemming body"/>
    <property type="evidence" value="ECO:0007669"/>
    <property type="project" value="UniProtKB-SubCell"/>
</dbReference>
<keyword evidence="9 21" id="KW-0547">Nucleotide-binding</keyword>
<dbReference type="InterPro" id="IPR027640">
    <property type="entry name" value="Kinesin-like_fam"/>
</dbReference>
<dbReference type="Gene3D" id="3.40.850.10">
    <property type="entry name" value="Kinesin motor domain"/>
    <property type="match status" value="1"/>
</dbReference>
<dbReference type="GO" id="GO:0007018">
    <property type="term" value="P:microtubule-based movement"/>
    <property type="evidence" value="ECO:0007669"/>
    <property type="project" value="InterPro"/>
</dbReference>
<dbReference type="SUPFAM" id="SSF52540">
    <property type="entry name" value="P-loop containing nucleoside triphosphate hydrolases"/>
    <property type="match status" value="1"/>
</dbReference>
<feature type="domain" description="Kinesin motor" evidence="24">
    <location>
        <begin position="22"/>
        <end position="447"/>
    </location>
</feature>
<proteinExistence type="inferred from homology"/>